<comment type="caution">
    <text evidence="1">The sequence shown here is derived from an EMBL/GenBank/DDBJ whole genome shotgun (WGS) entry which is preliminary data.</text>
</comment>
<organism evidence="1 2">
    <name type="scientific">Linderina macrospora</name>
    <dbReference type="NCBI Taxonomy" id="4868"/>
    <lineage>
        <taxon>Eukaryota</taxon>
        <taxon>Fungi</taxon>
        <taxon>Fungi incertae sedis</taxon>
        <taxon>Zoopagomycota</taxon>
        <taxon>Kickxellomycotina</taxon>
        <taxon>Kickxellomycetes</taxon>
        <taxon>Kickxellales</taxon>
        <taxon>Kickxellaceae</taxon>
        <taxon>Linderina</taxon>
    </lineage>
</organism>
<name>A0ACC1J306_9FUNG</name>
<sequence length="310" mass="34148">MHFTFTCIKSCLLIMYALIAKLIAVGKSMLTTRFINGGFSDDYDPTIEDSYRKLANVDGYDYVLDVLDTAGQEEYVAMREQYMRSGHGFIIVYSITSRSSLTEAEALAKHVKRVKDTEIVPIVLVGNKSDLYDMRRVEMIEGHRLASRIQAGFYETSAKLDINVNDAFVQCVRRIRHFNKPAVAAAAAAAATPQNQSETGNSGLRNSLSIRRGPSRQGMQGVVPKLRNGLSSNDVREGLTHNRSKKRYNKEDIKIVGSGAIIGTGHLGARGMGAPEPPADEEKPGVTVFRNSTTRPPQKPKRKGPSCLIL</sequence>
<dbReference type="Proteomes" id="UP001150603">
    <property type="component" value="Unassembled WGS sequence"/>
</dbReference>
<gene>
    <name evidence="1" type="primary">RAS1</name>
    <name evidence="1" type="ORF">FBU59_005349</name>
</gene>
<reference evidence="1" key="1">
    <citation type="submission" date="2022-07" db="EMBL/GenBank/DDBJ databases">
        <title>Phylogenomic reconstructions and comparative analyses of Kickxellomycotina fungi.</title>
        <authorList>
            <person name="Reynolds N.K."/>
            <person name="Stajich J.E."/>
            <person name="Barry K."/>
            <person name="Grigoriev I.V."/>
            <person name="Crous P."/>
            <person name="Smith M.E."/>
        </authorList>
    </citation>
    <scope>NUCLEOTIDE SEQUENCE</scope>
    <source>
        <strain evidence="1">NRRL 5244</strain>
    </source>
</reference>
<dbReference type="EMBL" id="JANBPW010004205">
    <property type="protein sequence ID" value="KAJ1935553.1"/>
    <property type="molecule type" value="Genomic_DNA"/>
</dbReference>
<accession>A0ACC1J306</accession>
<proteinExistence type="predicted"/>
<evidence type="ECO:0000313" key="1">
    <source>
        <dbReference type="EMBL" id="KAJ1935553.1"/>
    </source>
</evidence>
<keyword evidence="2" id="KW-1185">Reference proteome</keyword>
<protein>
    <submittedName>
        <fullName evidence="1">Ras GTPase</fullName>
    </submittedName>
</protein>
<evidence type="ECO:0000313" key="2">
    <source>
        <dbReference type="Proteomes" id="UP001150603"/>
    </source>
</evidence>